<protein>
    <recommendedName>
        <fullName evidence="3">Amidohydrolase</fullName>
    </recommendedName>
</protein>
<proteinExistence type="predicted"/>
<dbReference type="PANTHER" id="PTHR21240:SF28">
    <property type="entry name" value="ISO-OROTATE DECARBOXYLASE (EUROFUNG)"/>
    <property type="match status" value="1"/>
</dbReference>
<reference evidence="2" key="1">
    <citation type="submission" date="2022-12" db="EMBL/GenBank/DDBJ databases">
        <title>Paraconexibacter alkalitolerans sp. nov. and Baekduia alba sp. nov., isolated from soil and emended description of the genera Paraconexibacter (Chun et al., 2020) and Baekduia (An et al., 2020).</title>
        <authorList>
            <person name="Vieira S."/>
            <person name="Huber K.J."/>
            <person name="Geppert A."/>
            <person name="Wolf J."/>
            <person name="Neumann-Schaal M."/>
            <person name="Muesken M."/>
            <person name="Overmann J."/>
        </authorList>
    </citation>
    <scope>NUCLEOTIDE SEQUENCE</scope>
    <source>
        <strain evidence="2">AEG42_29</strain>
    </source>
</reference>
<sequence length="316" mass="32956">MTVVDAHQHLYPEAVLRVLESRRVAPYARWRDGAFTVTLAGEEPFTIDAAIHDPGFRIERMRAAGVDSALVALSSAVGVETLPAADASPILDAWADAGATLPHGLEAWAAVPLQATADEQVARAATALDNGAVGVCIPAGALTRGPRDAERLGPLLRLLEQRLAPLFVHPGAVAGPTPDAATAGIHGAWWAPTTTYVADLHAAWLAFVAYARPAHPELRVLFAALAGLAPLHAERTAVRGGPDAESAIDPNIFYDTSSYGPRAIRALTCLVGTTQLVDGSDHPVLPLWESGADAGAISAVRADNAARLLGRAWSAA</sequence>
<keyword evidence="1" id="KW-0456">Lyase</keyword>
<dbReference type="InterPro" id="IPR032466">
    <property type="entry name" value="Metal_Hydrolase"/>
</dbReference>
<dbReference type="EMBL" id="CP114014">
    <property type="protein sequence ID" value="XAY04630.1"/>
    <property type="molecule type" value="Genomic_DNA"/>
</dbReference>
<gene>
    <name evidence="2" type="ORF">DSM112329_01465</name>
</gene>
<evidence type="ECO:0000313" key="2">
    <source>
        <dbReference type="EMBL" id="XAY04630.1"/>
    </source>
</evidence>
<dbReference type="GO" id="GO:0016831">
    <property type="term" value="F:carboxy-lyase activity"/>
    <property type="evidence" value="ECO:0007669"/>
    <property type="project" value="InterPro"/>
</dbReference>
<dbReference type="PANTHER" id="PTHR21240">
    <property type="entry name" value="2-AMINO-3-CARBOXYLMUCONATE-6-SEMIALDEHYDE DECARBOXYLASE"/>
    <property type="match status" value="1"/>
</dbReference>
<dbReference type="SUPFAM" id="SSF51556">
    <property type="entry name" value="Metallo-dependent hydrolases"/>
    <property type="match status" value="1"/>
</dbReference>
<evidence type="ECO:0000256" key="1">
    <source>
        <dbReference type="ARBA" id="ARBA00023239"/>
    </source>
</evidence>
<organism evidence="2">
    <name type="scientific">Paraconexibacter sp. AEG42_29</name>
    <dbReference type="NCBI Taxonomy" id="2997339"/>
    <lineage>
        <taxon>Bacteria</taxon>
        <taxon>Bacillati</taxon>
        <taxon>Actinomycetota</taxon>
        <taxon>Thermoleophilia</taxon>
        <taxon>Solirubrobacterales</taxon>
        <taxon>Paraconexibacteraceae</taxon>
        <taxon>Paraconexibacter</taxon>
    </lineage>
</organism>
<evidence type="ECO:0008006" key="3">
    <source>
        <dbReference type="Google" id="ProtNLM"/>
    </source>
</evidence>
<accession>A0AAU7ASK9</accession>
<dbReference type="InterPro" id="IPR032465">
    <property type="entry name" value="ACMSD"/>
</dbReference>
<dbReference type="GO" id="GO:0019748">
    <property type="term" value="P:secondary metabolic process"/>
    <property type="evidence" value="ECO:0007669"/>
    <property type="project" value="TreeGrafter"/>
</dbReference>
<dbReference type="KEGG" id="parq:DSM112329_01465"/>
<dbReference type="RefSeq" id="WP_354701158.1">
    <property type="nucleotide sequence ID" value="NZ_CP114014.1"/>
</dbReference>
<dbReference type="AlphaFoldDB" id="A0AAU7ASK9"/>
<dbReference type="GO" id="GO:0005737">
    <property type="term" value="C:cytoplasm"/>
    <property type="evidence" value="ECO:0007669"/>
    <property type="project" value="TreeGrafter"/>
</dbReference>
<name>A0AAU7ASK9_9ACTN</name>
<dbReference type="Gene3D" id="3.20.20.140">
    <property type="entry name" value="Metal-dependent hydrolases"/>
    <property type="match status" value="1"/>
</dbReference>